<evidence type="ECO:0000256" key="2">
    <source>
        <dbReference type="SAM" id="Phobius"/>
    </source>
</evidence>
<dbReference type="Pfam" id="PF03703">
    <property type="entry name" value="bPH_2"/>
    <property type="match status" value="1"/>
</dbReference>
<evidence type="ECO:0000256" key="1">
    <source>
        <dbReference type="SAM" id="MobiDB-lite"/>
    </source>
</evidence>
<dbReference type="PANTHER" id="PTHR34473">
    <property type="entry name" value="UPF0699 TRANSMEMBRANE PROTEIN YDBS"/>
    <property type="match status" value="1"/>
</dbReference>
<feature type="transmembrane region" description="Helical" evidence="2">
    <location>
        <begin position="56"/>
        <end position="77"/>
    </location>
</feature>
<comment type="caution">
    <text evidence="4">The sequence shown here is derived from an EMBL/GenBank/DDBJ whole genome shotgun (WGS) entry which is preliminary data.</text>
</comment>
<gene>
    <name evidence="4" type="ORF">RIF23_16635</name>
</gene>
<keyword evidence="2" id="KW-1133">Transmembrane helix</keyword>
<keyword evidence="2" id="KW-0472">Membrane</keyword>
<reference evidence="5" key="1">
    <citation type="submission" date="2023-07" db="EMBL/GenBank/DDBJ databases">
        <title>Novel species in the genus Lipingzhangella isolated from Sambhar Salt Lake.</title>
        <authorList>
            <person name="Jiya N."/>
            <person name="Kajale S."/>
            <person name="Sharma A."/>
        </authorList>
    </citation>
    <scope>NUCLEOTIDE SEQUENCE [LARGE SCALE GENOMIC DNA]</scope>
    <source>
        <strain evidence="5">LS1_29</strain>
    </source>
</reference>
<dbReference type="RefSeq" id="WP_310913477.1">
    <property type="nucleotide sequence ID" value="NZ_JAVLVT010000008.1"/>
</dbReference>
<dbReference type="InterPro" id="IPR005182">
    <property type="entry name" value="YdbS-like_PH"/>
</dbReference>
<keyword evidence="2" id="KW-0812">Transmembrane</keyword>
<organism evidence="4 5">
    <name type="scientific">Lipingzhangella rawalii</name>
    <dbReference type="NCBI Taxonomy" id="2055835"/>
    <lineage>
        <taxon>Bacteria</taxon>
        <taxon>Bacillati</taxon>
        <taxon>Actinomycetota</taxon>
        <taxon>Actinomycetes</taxon>
        <taxon>Streptosporangiales</taxon>
        <taxon>Nocardiopsidaceae</taxon>
        <taxon>Lipingzhangella</taxon>
    </lineage>
</organism>
<feature type="transmembrane region" description="Helical" evidence="2">
    <location>
        <begin position="83"/>
        <end position="100"/>
    </location>
</feature>
<feature type="domain" description="YdbS-like PH" evidence="3">
    <location>
        <begin position="115"/>
        <end position="163"/>
    </location>
</feature>
<dbReference type="EMBL" id="JAVLVT010000008">
    <property type="protein sequence ID" value="MDS1271921.1"/>
    <property type="molecule type" value="Genomic_DNA"/>
</dbReference>
<dbReference type="Proteomes" id="UP001250214">
    <property type="component" value="Unassembled WGS sequence"/>
</dbReference>
<dbReference type="PANTHER" id="PTHR34473:SF3">
    <property type="entry name" value="TRANSMEMBRANE PROTEIN-RELATED"/>
    <property type="match status" value="1"/>
</dbReference>
<keyword evidence="5" id="KW-1185">Reference proteome</keyword>
<protein>
    <submittedName>
        <fullName evidence="4">PH domain-containing protein</fullName>
    </submittedName>
</protein>
<feature type="region of interest" description="Disordered" evidence="1">
    <location>
        <begin position="1"/>
        <end position="27"/>
    </location>
</feature>
<evidence type="ECO:0000313" key="5">
    <source>
        <dbReference type="Proteomes" id="UP001250214"/>
    </source>
</evidence>
<evidence type="ECO:0000313" key="4">
    <source>
        <dbReference type="EMBL" id="MDS1271921.1"/>
    </source>
</evidence>
<name>A0ABU2H9G7_9ACTN</name>
<accession>A0ABU2H9G7</accession>
<sequence>MDDDSAGDAASTARPRMEPNTGSAWDGGLSSSPAADGEFAQLEWRGVSQKLAWHRFVTILATLVAVGGVGVVVAIVWLPPAALLVWGGVVLGAAVVALAYSRAAANRWCWAEGATDLVIAYGVLVRQVVMVPYGRIQVVDVTVSPVEQWLGIATVRVHTAATTIDACVCGLTETEATQLRTRLANRSETFTTGL</sequence>
<evidence type="ECO:0000259" key="3">
    <source>
        <dbReference type="Pfam" id="PF03703"/>
    </source>
</evidence>
<proteinExistence type="predicted"/>